<keyword evidence="2" id="KW-1185">Reference proteome</keyword>
<organism evidence="2">
    <name type="scientific">Harpegnathos saltator</name>
    <name type="common">Jerdon's jumping ant</name>
    <dbReference type="NCBI Taxonomy" id="610380"/>
    <lineage>
        <taxon>Eukaryota</taxon>
        <taxon>Metazoa</taxon>
        <taxon>Ecdysozoa</taxon>
        <taxon>Arthropoda</taxon>
        <taxon>Hexapoda</taxon>
        <taxon>Insecta</taxon>
        <taxon>Pterygota</taxon>
        <taxon>Neoptera</taxon>
        <taxon>Endopterygota</taxon>
        <taxon>Hymenoptera</taxon>
        <taxon>Apocrita</taxon>
        <taxon>Aculeata</taxon>
        <taxon>Formicoidea</taxon>
        <taxon>Formicidae</taxon>
        <taxon>Ponerinae</taxon>
        <taxon>Ponerini</taxon>
        <taxon>Harpegnathos</taxon>
    </lineage>
</organism>
<proteinExistence type="predicted"/>
<protein>
    <submittedName>
        <fullName evidence="1">Uncharacterized protein</fullName>
    </submittedName>
</protein>
<dbReference type="Proteomes" id="UP000008237">
    <property type="component" value="Unassembled WGS sequence"/>
</dbReference>
<dbReference type="AlphaFoldDB" id="E2B7C2"/>
<sequence>MTIITIPFISTPSGYPKEWLLREVESETVSPSGMAKVSRGVSRYLLTGRTGGKKCTINYAKIRVNSLQHSKNFLSSAIPPQTPPFSTRNIAVRILRQDSSVQRRDHVKYKIEIGLCDIENRTAAGRRTLNSYTIIGLSHSEQSDNRVADRKIVPHRSFRANMLENNRHDM</sequence>
<dbReference type="InParanoid" id="E2B7C2"/>
<evidence type="ECO:0000313" key="2">
    <source>
        <dbReference type="Proteomes" id="UP000008237"/>
    </source>
</evidence>
<dbReference type="EMBL" id="GL446154">
    <property type="protein sequence ID" value="EFN88407.1"/>
    <property type="molecule type" value="Genomic_DNA"/>
</dbReference>
<gene>
    <name evidence="1" type="ORF">EAI_01827</name>
</gene>
<evidence type="ECO:0000313" key="1">
    <source>
        <dbReference type="EMBL" id="EFN88407.1"/>
    </source>
</evidence>
<reference evidence="1 2" key="1">
    <citation type="journal article" date="2010" name="Science">
        <title>Genomic comparison of the ants Camponotus floridanus and Harpegnathos saltator.</title>
        <authorList>
            <person name="Bonasio R."/>
            <person name="Zhang G."/>
            <person name="Ye C."/>
            <person name="Mutti N.S."/>
            <person name="Fang X."/>
            <person name="Qin N."/>
            <person name="Donahue G."/>
            <person name="Yang P."/>
            <person name="Li Q."/>
            <person name="Li C."/>
            <person name="Zhang P."/>
            <person name="Huang Z."/>
            <person name="Berger S.L."/>
            <person name="Reinberg D."/>
            <person name="Wang J."/>
            <person name="Liebig J."/>
        </authorList>
    </citation>
    <scope>NUCLEOTIDE SEQUENCE [LARGE SCALE GENOMIC DNA]</scope>
    <source>
        <strain evidence="1 2">R22 G/1</strain>
    </source>
</reference>
<accession>E2B7C2</accession>
<name>E2B7C2_HARSA</name>